<dbReference type="AlphaFoldDB" id="A0A2T1GMT8"/>
<dbReference type="RefSeq" id="WP_106299674.1">
    <property type="nucleotide sequence ID" value="NZ_PVWO01000010.1"/>
</dbReference>
<evidence type="ECO:0000259" key="2">
    <source>
        <dbReference type="PROSITE" id="PS51184"/>
    </source>
</evidence>
<organism evidence="3 4">
    <name type="scientific">Chamaesiphon polymorphus CCALA 037</name>
    <dbReference type="NCBI Taxonomy" id="2107692"/>
    <lineage>
        <taxon>Bacteria</taxon>
        <taxon>Bacillati</taxon>
        <taxon>Cyanobacteriota</taxon>
        <taxon>Cyanophyceae</taxon>
        <taxon>Gomontiellales</taxon>
        <taxon>Chamaesiphonaceae</taxon>
        <taxon>Chamaesiphon</taxon>
    </lineage>
</organism>
<protein>
    <submittedName>
        <fullName evidence="3">Transcription factor</fullName>
    </submittedName>
</protein>
<evidence type="ECO:0000313" key="3">
    <source>
        <dbReference type="EMBL" id="PSB59229.1"/>
    </source>
</evidence>
<dbReference type="Proteomes" id="UP000238937">
    <property type="component" value="Unassembled WGS sequence"/>
</dbReference>
<evidence type="ECO:0000313" key="4">
    <source>
        <dbReference type="Proteomes" id="UP000238937"/>
    </source>
</evidence>
<dbReference type="SUPFAM" id="SSF51197">
    <property type="entry name" value="Clavaminate synthase-like"/>
    <property type="match status" value="1"/>
</dbReference>
<name>A0A2T1GMT8_9CYAN</name>
<accession>A0A2T1GMT8</accession>
<gene>
    <name evidence="3" type="ORF">C7B77_01640</name>
</gene>
<proteinExistence type="predicted"/>
<dbReference type="Pfam" id="PF13621">
    <property type="entry name" value="Cupin_8"/>
    <property type="match status" value="1"/>
</dbReference>
<dbReference type="EMBL" id="PVWO01000010">
    <property type="protein sequence ID" value="PSB59229.1"/>
    <property type="molecule type" value="Genomic_DNA"/>
</dbReference>
<feature type="region of interest" description="Disordered" evidence="1">
    <location>
        <begin position="1"/>
        <end position="20"/>
    </location>
</feature>
<dbReference type="OrthoDB" id="118524at2"/>
<keyword evidence="4" id="KW-1185">Reference proteome</keyword>
<feature type="domain" description="JmjC" evidence="2">
    <location>
        <begin position="112"/>
        <end position="263"/>
    </location>
</feature>
<reference evidence="3 4" key="1">
    <citation type="submission" date="2018-03" db="EMBL/GenBank/DDBJ databases">
        <title>The ancient ancestry and fast evolution of plastids.</title>
        <authorList>
            <person name="Moore K.R."/>
            <person name="Magnabosco C."/>
            <person name="Momper L."/>
            <person name="Gold D.A."/>
            <person name="Bosak T."/>
            <person name="Fournier G.P."/>
        </authorList>
    </citation>
    <scope>NUCLEOTIDE SEQUENCE [LARGE SCALE GENOMIC DNA]</scope>
    <source>
        <strain evidence="3 4">CCALA 037</strain>
    </source>
</reference>
<dbReference type="InterPro" id="IPR041667">
    <property type="entry name" value="Cupin_8"/>
</dbReference>
<comment type="caution">
    <text evidence="3">The sequence shown here is derived from an EMBL/GenBank/DDBJ whole genome shotgun (WGS) entry which is preliminary data.</text>
</comment>
<dbReference type="InterPro" id="IPR003347">
    <property type="entry name" value="JmjC_dom"/>
</dbReference>
<evidence type="ECO:0000256" key="1">
    <source>
        <dbReference type="SAM" id="MobiDB-lite"/>
    </source>
</evidence>
<dbReference type="PROSITE" id="PS51184">
    <property type="entry name" value="JMJC"/>
    <property type="match status" value="1"/>
</dbReference>
<sequence length="319" mass="36304">MSYSSIDPNSKSTIPAPIIEPNDPNFQQKFNQESFQFTHQLAGHPLFEIPRLVELANLVVAKGGRQKVHSSDGNVLVHQKWSDMPFKERFEEALAQIDESGSLIVIKSIQLDPEYDALLDRIVSELTMLTGINLHQEITWLEGYIFVSSPQTITPYHLDHESNFLLQIQGEEDVNLFDQRDRSVLTEQEIEHYFVGDLQAATYRQENQNKASVYHLVPGLAVHHPARAPHWLKNGDRTSVALSINFCMRSYDLEARVYQVNHYLRKLGLNPTPPGKSPLQDSLKQAFLGIFSKHKPDNKTDVVFSGIDRLKAPLKNIKL</sequence>
<dbReference type="Gene3D" id="2.60.120.650">
    <property type="entry name" value="Cupin"/>
    <property type="match status" value="1"/>
</dbReference>
<feature type="compositionally biased region" description="Polar residues" evidence="1">
    <location>
        <begin position="1"/>
        <end position="13"/>
    </location>
</feature>